<organism evidence="1 2">
    <name type="scientific">Corchorus olitorius</name>
    <dbReference type="NCBI Taxonomy" id="93759"/>
    <lineage>
        <taxon>Eukaryota</taxon>
        <taxon>Viridiplantae</taxon>
        <taxon>Streptophyta</taxon>
        <taxon>Embryophyta</taxon>
        <taxon>Tracheophyta</taxon>
        <taxon>Spermatophyta</taxon>
        <taxon>Magnoliopsida</taxon>
        <taxon>eudicotyledons</taxon>
        <taxon>Gunneridae</taxon>
        <taxon>Pentapetalae</taxon>
        <taxon>rosids</taxon>
        <taxon>malvids</taxon>
        <taxon>Malvales</taxon>
        <taxon>Malvaceae</taxon>
        <taxon>Grewioideae</taxon>
        <taxon>Apeibeae</taxon>
        <taxon>Corchorus</taxon>
    </lineage>
</organism>
<keyword evidence="2" id="KW-1185">Reference proteome</keyword>
<dbReference type="Proteomes" id="UP000187203">
    <property type="component" value="Unassembled WGS sequence"/>
</dbReference>
<reference evidence="2" key="1">
    <citation type="submission" date="2013-09" db="EMBL/GenBank/DDBJ databases">
        <title>Corchorus olitorius genome sequencing.</title>
        <authorList>
            <person name="Alam M."/>
            <person name="Haque M.S."/>
            <person name="Islam M.S."/>
            <person name="Emdad E.M."/>
            <person name="Islam M.M."/>
            <person name="Ahmed B."/>
            <person name="Halim A."/>
            <person name="Hossen Q.M.M."/>
            <person name="Hossain M.Z."/>
            <person name="Ahmed R."/>
            <person name="Khan M.M."/>
            <person name="Islam R."/>
            <person name="Rashid M.M."/>
            <person name="Khan S.A."/>
            <person name="Rahman M.S."/>
            <person name="Alam M."/>
            <person name="Yahiya A.S."/>
            <person name="Khan M.S."/>
            <person name="Azam M.S."/>
            <person name="Haque T."/>
            <person name="Lashkar M.Z.H."/>
            <person name="Akhand A.I."/>
            <person name="Morshed G."/>
            <person name="Roy S."/>
            <person name="Uddin K.S."/>
            <person name="Rabeya T."/>
            <person name="Hossain A.S."/>
            <person name="Chowdhury A."/>
            <person name="Snigdha A.R."/>
            <person name="Mortoza M.S."/>
            <person name="Matin S.A."/>
            <person name="Hoque S.M.E."/>
            <person name="Islam M.K."/>
            <person name="Roy D.K."/>
            <person name="Haider R."/>
            <person name="Moosa M.M."/>
            <person name="Elias S.M."/>
            <person name="Hasan A.M."/>
            <person name="Jahan S."/>
            <person name="Shafiuddin M."/>
            <person name="Mahmood N."/>
            <person name="Shommy N.S."/>
        </authorList>
    </citation>
    <scope>NUCLEOTIDE SEQUENCE [LARGE SCALE GENOMIC DNA]</scope>
    <source>
        <strain evidence="2">cv. O-4</strain>
    </source>
</reference>
<sequence>MIYIAPANTLLLSASQVKFDAQHVRLSWLGHLELKPRERTKDKGATGSVMSM</sequence>
<proteinExistence type="predicted"/>
<protein>
    <submittedName>
        <fullName evidence="1">Uncharacterized protein</fullName>
    </submittedName>
</protein>
<name>A0A1R3J5P4_9ROSI</name>
<dbReference type="EMBL" id="AWUE01016600">
    <property type="protein sequence ID" value="OMO90096.1"/>
    <property type="molecule type" value="Genomic_DNA"/>
</dbReference>
<gene>
    <name evidence="1" type="ORF">COLO4_19382</name>
</gene>
<evidence type="ECO:0000313" key="1">
    <source>
        <dbReference type="EMBL" id="OMO90096.1"/>
    </source>
</evidence>
<evidence type="ECO:0000313" key="2">
    <source>
        <dbReference type="Proteomes" id="UP000187203"/>
    </source>
</evidence>
<accession>A0A1R3J5P4</accession>
<comment type="caution">
    <text evidence="1">The sequence shown here is derived from an EMBL/GenBank/DDBJ whole genome shotgun (WGS) entry which is preliminary data.</text>
</comment>
<dbReference type="AlphaFoldDB" id="A0A1R3J5P4"/>